<dbReference type="EMBL" id="JACHEM010000004">
    <property type="protein sequence ID" value="MBB6435362.1"/>
    <property type="molecule type" value="Genomic_DNA"/>
</dbReference>
<feature type="compositionally biased region" description="Low complexity" evidence="1">
    <location>
        <begin position="76"/>
        <end position="91"/>
    </location>
</feature>
<gene>
    <name evidence="2" type="ORF">HNQ79_001819</name>
</gene>
<comment type="caution">
    <text evidence="2">The sequence shown here is derived from an EMBL/GenBank/DDBJ whole genome shotgun (WGS) entry which is preliminary data.</text>
</comment>
<sequence length="103" mass="10743">MKPSAVASGGTSQGGPAGSAERGRRAGRAGCWGPVGRRRAALEGQRLTERRRAGGERRAPGRQGPGHTTEGRRTETGAAALRTGAGRGQRTSPMSPRTLLRDR</sequence>
<feature type="compositionally biased region" description="Basic and acidic residues" evidence="1">
    <location>
        <begin position="46"/>
        <end position="59"/>
    </location>
</feature>
<accession>A0A7X0HD25</accession>
<feature type="region of interest" description="Disordered" evidence="1">
    <location>
        <begin position="1"/>
        <end position="103"/>
    </location>
</feature>
<dbReference type="AlphaFoldDB" id="A0A7X0HD25"/>
<organism evidence="2 3">
    <name type="scientific">Streptomyces candidus</name>
    <dbReference type="NCBI Taxonomy" id="67283"/>
    <lineage>
        <taxon>Bacteria</taxon>
        <taxon>Bacillati</taxon>
        <taxon>Actinomycetota</taxon>
        <taxon>Actinomycetes</taxon>
        <taxon>Kitasatosporales</taxon>
        <taxon>Streptomycetaceae</taxon>
        <taxon>Streptomyces</taxon>
    </lineage>
</organism>
<proteinExistence type="predicted"/>
<evidence type="ECO:0000313" key="3">
    <source>
        <dbReference type="Proteomes" id="UP000540423"/>
    </source>
</evidence>
<evidence type="ECO:0000256" key="1">
    <source>
        <dbReference type="SAM" id="MobiDB-lite"/>
    </source>
</evidence>
<name>A0A7X0HD25_9ACTN</name>
<reference evidence="2 3" key="1">
    <citation type="submission" date="2020-08" db="EMBL/GenBank/DDBJ databases">
        <title>Genomic Encyclopedia of Type Strains, Phase IV (KMG-IV): sequencing the most valuable type-strain genomes for metagenomic binning, comparative biology and taxonomic classification.</title>
        <authorList>
            <person name="Goeker M."/>
        </authorList>
    </citation>
    <scope>NUCLEOTIDE SEQUENCE [LARGE SCALE GENOMIC DNA]</scope>
    <source>
        <strain evidence="2 3">DSM 40141</strain>
    </source>
</reference>
<evidence type="ECO:0000313" key="2">
    <source>
        <dbReference type="EMBL" id="MBB6435362.1"/>
    </source>
</evidence>
<dbReference type="Proteomes" id="UP000540423">
    <property type="component" value="Unassembled WGS sequence"/>
</dbReference>
<keyword evidence="3" id="KW-1185">Reference proteome</keyword>
<protein>
    <submittedName>
        <fullName evidence="2">Uncharacterized protein</fullName>
    </submittedName>
</protein>